<sequence length="38" mass="4412">MTKILNYPVLMVGMLEYWLGLHCRAPKEVTTMIYIVIA</sequence>
<name>A0A0A9CLQ9_ARUDO</name>
<dbReference type="EMBL" id="GBRH01220681">
    <property type="protein sequence ID" value="JAD77214.1"/>
    <property type="molecule type" value="Transcribed_RNA"/>
</dbReference>
<reference evidence="1" key="2">
    <citation type="journal article" date="2015" name="Data Brief">
        <title>Shoot transcriptome of the giant reed, Arundo donax.</title>
        <authorList>
            <person name="Barrero R.A."/>
            <person name="Guerrero F.D."/>
            <person name="Moolhuijzen P."/>
            <person name="Goolsby J.A."/>
            <person name="Tidwell J."/>
            <person name="Bellgard S.E."/>
            <person name="Bellgard M.I."/>
        </authorList>
    </citation>
    <scope>NUCLEOTIDE SEQUENCE</scope>
    <source>
        <tissue evidence="1">Shoot tissue taken approximately 20 cm above the soil surface</tissue>
    </source>
</reference>
<accession>A0A0A9CLQ9</accession>
<reference evidence="1" key="1">
    <citation type="submission" date="2014-09" db="EMBL/GenBank/DDBJ databases">
        <authorList>
            <person name="Magalhaes I.L.F."/>
            <person name="Oliveira U."/>
            <person name="Santos F.R."/>
            <person name="Vidigal T.H.D.A."/>
            <person name="Brescovit A.D."/>
            <person name="Santos A.J."/>
        </authorList>
    </citation>
    <scope>NUCLEOTIDE SEQUENCE</scope>
    <source>
        <tissue evidence="1">Shoot tissue taken approximately 20 cm above the soil surface</tissue>
    </source>
</reference>
<protein>
    <submittedName>
        <fullName evidence="1">Uncharacterized protein</fullName>
    </submittedName>
</protein>
<dbReference type="AlphaFoldDB" id="A0A0A9CLQ9"/>
<proteinExistence type="predicted"/>
<evidence type="ECO:0000313" key="1">
    <source>
        <dbReference type="EMBL" id="JAD77214.1"/>
    </source>
</evidence>
<organism evidence="1">
    <name type="scientific">Arundo donax</name>
    <name type="common">Giant reed</name>
    <name type="synonym">Donax arundinaceus</name>
    <dbReference type="NCBI Taxonomy" id="35708"/>
    <lineage>
        <taxon>Eukaryota</taxon>
        <taxon>Viridiplantae</taxon>
        <taxon>Streptophyta</taxon>
        <taxon>Embryophyta</taxon>
        <taxon>Tracheophyta</taxon>
        <taxon>Spermatophyta</taxon>
        <taxon>Magnoliopsida</taxon>
        <taxon>Liliopsida</taxon>
        <taxon>Poales</taxon>
        <taxon>Poaceae</taxon>
        <taxon>PACMAD clade</taxon>
        <taxon>Arundinoideae</taxon>
        <taxon>Arundineae</taxon>
        <taxon>Arundo</taxon>
    </lineage>
</organism>